<dbReference type="RefSeq" id="WP_144457307.1">
    <property type="nucleotide sequence ID" value="NZ_CP043404.1"/>
</dbReference>
<sequence length="221" mass="24237">MGKELTQHKMVQLLDWCFEKSLNGFSTSLSAKQLAEDYLKKHRSREDAVSALIRWQTAKVGATGFLTGVGGVMTLPVAVPTDMVTNLYNQIRMIACIAYLRGYDLQDDKVKTFVYICLIGKSGIELIEKLSLTIGGKLVVTTIHKVPRQLLVKINQKVGFRLVTKFGSKGAVNLIKLVPIAGGVINGSFNASGNMIIAKVAKEVFVPFDTLREKAEGEETC</sequence>
<evidence type="ECO:0000313" key="1">
    <source>
        <dbReference type="EMBL" id="QEK63385.1"/>
    </source>
</evidence>
<evidence type="ECO:0008006" key="3">
    <source>
        <dbReference type="Google" id="ProtNLM"/>
    </source>
</evidence>
<reference evidence="1 2" key="1">
    <citation type="journal article" date="2018" name="Plant Biotechnol. Rep.">
        <title>Diversity and antifungal activity of endophytic bacteria associated with Panax ginseng seedlings.</title>
        <authorList>
            <person name="Park J.M."/>
            <person name="Hong C.E."/>
            <person name="Jo S.H."/>
        </authorList>
    </citation>
    <scope>NUCLEOTIDE SEQUENCE [LARGE SCALE GENOMIC DNA]</scope>
    <source>
        <strain evidence="1 2">PgKB20</strain>
    </source>
</reference>
<gene>
    <name evidence="1" type="ORF">FX981_01626</name>
</gene>
<proteinExistence type="predicted"/>
<accession>A0A5C0WGU6</accession>
<dbReference type="GeneID" id="61768408"/>
<dbReference type="AlphaFoldDB" id="A0A5C0WGU6"/>
<organism evidence="1 2">
    <name type="scientific">Bacillus safensis</name>
    <dbReference type="NCBI Taxonomy" id="561879"/>
    <lineage>
        <taxon>Bacteria</taxon>
        <taxon>Bacillati</taxon>
        <taxon>Bacillota</taxon>
        <taxon>Bacilli</taxon>
        <taxon>Bacillales</taxon>
        <taxon>Bacillaceae</taxon>
        <taxon>Bacillus</taxon>
    </lineage>
</organism>
<dbReference type="Proteomes" id="UP000325032">
    <property type="component" value="Chromosome"/>
</dbReference>
<protein>
    <recommendedName>
        <fullName evidence="3">EcsC family protein</fullName>
    </recommendedName>
</protein>
<name>A0A5C0WGU6_BACIA</name>
<evidence type="ECO:0000313" key="2">
    <source>
        <dbReference type="Proteomes" id="UP000325032"/>
    </source>
</evidence>
<dbReference type="EMBL" id="CP043404">
    <property type="protein sequence ID" value="QEK63385.1"/>
    <property type="molecule type" value="Genomic_DNA"/>
</dbReference>
<keyword evidence="2" id="KW-1185">Reference proteome</keyword>